<feature type="compositionally biased region" description="Basic and acidic residues" evidence="1">
    <location>
        <begin position="53"/>
        <end position="63"/>
    </location>
</feature>
<organism evidence="2 3">
    <name type="scientific">Knipowitschia caucasica</name>
    <name type="common">Caucasian dwarf goby</name>
    <name type="synonym">Pomatoschistus caucasicus</name>
    <dbReference type="NCBI Taxonomy" id="637954"/>
    <lineage>
        <taxon>Eukaryota</taxon>
        <taxon>Metazoa</taxon>
        <taxon>Chordata</taxon>
        <taxon>Craniata</taxon>
        <taxon>Vertebrata</taxon>
        <taxon>Euteleostomi</taxon>
        <taxon>Actinopterygii</taxon>
        <taxon>Neopterygii</taxon>
        <taxon>Teleostei</taxon>
        <taxon>Neoteleostei</taxon>
        <taxon>Acanthomorphata</taxon>
        <taxon>Gobiaria</taxon>
        <taxon>Gobiiformes</taxon>
        <taxon>Gobioidei</taxon>
        <taxon>Gobiidae</taxon>
        <taxon>Gobiinae</taxon>
        <taxon>Knipowitschia</taxon>
    </lineage>
</organism>
<sequence length="82" mass="9270">MSNTQLEKPPTAGKVIKENNAFILLLSAGPDLRHDSVYTAGTWDKISGEHAVKHSDSFRERPIHSNQGKQLRRRKFSTLLKN</sequence>
<name>A0AAV2LC30_KNICA</name>
<dbReference type="AlphaFoldDB" id="A0AAV2LC30"/>
<dbReference type="Proteomes" id="UP001497482">
    <property type="component" value="Chromosome 21"/>
</dbReference>
<gene>
    <name evidence="2" type="ORF">KC01_LOCUS25506</name>
</gene>
<proteinExistence type="predicted"/>
<protein>
    <submittedName>
        <fullName evidence="2">Uncharacterized protein</fullName>
    </submittedName>
</protein>
<evidence type="ECO:0000313" key="3">
    <source>
        <dbReference type="Proteomes" id="UP001497482"/>
    </source>
</evidence>
<keyword evidence="3" id="KW-1185">Reference proteome</keyword>
<evidence type="ECO:0000256" key="1">
    <source>
        <dbReference type="SAM" id="MobiDB-lite"/>
    </source>
</evidence>
<reference evidence="2 3" key="1">
    <citation type="submission" date="2024-04" db="EMBL/GenBank/DDBJ databases">
        <authorList>
            <person name="Waldvogel A.-M."/>
            <person name="Schoenle A."/>
        </authorList>
    </citation>
    <scope>NUCLEOTIDE SEQUENCE [LARGE SCALE GENOMIC DNA]</scope>
</reference>
<dbReference type="EMBL" id="OZ035843">
    <property type="protein sequence ID" value="CAL1596907.1"/>
    <property type="molecule type" value="Genomic_DNA"/>
</dbReference>
<evidence type="ECO:0000313" key="2">
    <source>
        <dbReference type="EMBL" id="CAL1596907.1"/>
    </source>
</evidence>
<feature type="region of interest" description="Disordered" evidence="1">
    <location>
        <begin position="53"/>
        <end position="82"/>
    </location>
</feature>
<accession>A0AAV2LC30</accession>